<dbReference type="InterPro" id="IPR052036">
    <property type="entry name" value="Hydrolase/PRTase-associated"/>
</dbReference>
<proteinExistence type="predicted"/>
<dbReference type="AlphaFoldDB" id="A0A1I1A371"/>
<dbReference type="InterPro" id="IPR007815">
    <property type="entry name" value="Emycin_Estase"/>
</dbReference>
<dbReference type="Gene3D" id="3.40.1660.10">
    <property type="entry name" value="EreA-like (biosynthetic domain)"/>
    <property type="match status" value="1"/>
</dbReference>
<dbReference type="STRING" id="237018.SAMN04489723_107151"/>
<protein>
    <submittedName>
        <fullName evidence="1">Erythromycin esterase</fullName>
    </submittedName>
</protein>
<dbReference type="SUPFAM" id="SSF159501">
    <property type="entry name" value="EreA/ChaN-like"/>
    <property type="match status" value="1"/>
</dbReference>
<dbReference type="GO" id="GO:0046677">
    <property type="term" value="P:response to antibiotic"/>
    <property type="evidence" value="ECO:0007669"/>
    <property type="project" value="InterPro"/>
</dbReference>
<reference evidence="1 2" key="1">
    <citation type="submission" date="2016-10" db="EMBL/GenBank/DDBJ databases">
        <authorList>
            <person name="de Groot N.N."/>
        </authorList>
    </citation>
    <scope>NUCLEOTIDE SEQUENCE [LARGE SCALE GENOMIC DNA]</scope>
    <source>
        <strain evidence="1 2">DSM 23399</strain>
    </source>
</reference>
<keyword evidence="2" id="KW-1185">Reference proteome</keyword>
<gene>
    <name evidence="1" type="ORF">SAMN04489723_107151</name>
</gene>
<dbReference type="Pfam" id="PF05139">
    <property type="entry name" value="Erythro_esteras"/>
    <property type="match status" value="1"/>
</dbReference>
<name>A0A1I1A371_9BACT</name>
<dbReference type="CDD" id="cd14728">
    <property type="entry name" value="Ere-like"/>
    <property type="match status" value="1"/>
</dbReference>
<sequence>MISNLAIPQQGMPMRIILLAILFSISLHLHAQDEETIAWINANSIQIEDANPDTELVIFADNVPDKFAEAHIFGFGEGSHHGKEFFNIKAKFFKYLVETQNVKAFIMEEAYQTEASVNEWISGGDGDVYKTMNKFTLAPWHCLEVVNLLKWMRDYNLSKSNEEQIRFYGMDIQSGNDINLEVRDFVKTHKIPVGEELLAAADSCSTIGYSETSDWAGNQIPKLKEIEQIIVDFQTKTEQNTSQEYTSILRSLNYLIKHTTYLQNRKSEVRDLKMFENVKWIVENKTKNGKAFIWAHNDHVNNLTFNYYGMPWINLGRHLKEHYKSDYYSVGFDFGVGTLPGAVIKNNKPIYWESHTLNSPFRKTYAETLMKADFDIYFVDMKEAVTGDSTNFFSTENRQLGLGGPGYNPKKKYLITKKFSEMFDGIIFIDSISVPDYNLKKD</sequence>
<dbReference type="Gene3D" id="3.30.1870.10">
    <property type="entry name" value="EreA-like, domain 2"/>
    <property type="match status" value="1"/>
</dbReference>
<organism evidence="1 2">
    <name type="scientific">Algoriphagus aquimarinus</name>
    <dbReference type="NCBI Taxonomy" id="237018"/>
    <lineage>
        <taxon>Bacteria</taxon>
        <taxon>Pseudomonadati</taxon>
        <taxon>Bacteroidota</taxon>
        <taxon>Cytophagia</taxon>
        <taxon>Cytophagales</taxon>
        <taxon>Cyclobacteriaceae</taxon>
        <taxon>Algoriphagus</taxon>
    </lineage>
</organism>
<dbReference type="PANTHER" id="PTHR31299:SF0">
    <property type="entry name" value="ESTERASE, PUTATIVE (AFU_ORTHOLOGUE AFUA_1G05850)-RELATED"/>
    <property type="match status" value="1"/>
</dbReference>
<evidence type="ECO:0000313" key="2">
    <source>
        <dbReference type="Proteomes" id="UP000198790"/>
    </source>
</evidence>
<dbReference type="Proteomes" id="UP000198790">
    <property type="component" value="Unassembled WGS sequence"/>
</dbReference>
<evidence type="ECO:0000313" key="1">
    <source>
        <dbReference type="EMBL" id="SFB32444.1"/>
    </source>
</evidence>
<accession>A0A1I1A371</accession>
<dbReference type="Gene3D" id="1.20.1440.30">
    <property type="entry name" value="Biosynthetic Protein domain"/>
    <property type="match status" value="1"/>
</dbReference>
<dbReference type="EMBL" id="FOKK01000007">
    <property type="protein sequence ID" value="SFB32444.1"/>
    <property type="molecule type" value="Genomic_DNA"/>
</dbReference>
<dbReference type="PANTHER" id="PTHR31299">
    <property type="entry name" value="ESTERASE, PUTATIVE (AFU_ORTHOLOGUE AFUA_1G05850)-RELATED"/>
    <property type="match status" value="1"/>
</dbReference>